<dbReference type="PROSITE" id="PS50053">
    <property type="entry name" value="UBIQUITIN_2"/>
    <property type="match status" value="1"/>
</dbReference>
<dbReference type="Gene3D" id="1.20.58.120">
    <property type="entry name" value="BAG domain"/>
    <property type="match status" value="1"/>
</dbReference>
<dbReference type="InterPro" id="IPR000626">
    <property type="entry name" value="Ubiquitin-like_dom"/>
</dbReference>
<dbReference type="GO" id="GO:0000774">
    <property type="term" value="F:adenyl-nucleotide exchange factor activity"/>
    <property type="evidence" value="ECO:0007669"/>
    <property type="project" value="TreeGrafter"/>
</dbReference>
<evidence type="ECO:0000256" key="1">
    <source>
        <dbReference type="ARBA" id="ARBA00023186"/>
    </source>
</evidence>
<sequence>MRKSASKSTETREFNYREIDWELRPGGMLVQKMGGVGDGSSRPMIKIKVSHGSCHYDIAVPAQSTFGDLKKVLAHETGLESKEQRLLFKGKEKEDDEYLHMVGVSDMSKVILFEDPASKARKLEEMKRNQDSLKAYEAVARVRAEVDELCEKVAALETNFRGGTKIAEKEFSVLIELLMIQLLKLDSIEADGQAKVQRKIEVRRIQSFVDTLENLKARSSNSFSHNSNAVSVTTKWETFASGVGSLSAPVPIQSATKLTRDWERFDSP</sequence>
<accession>A0A6N2LVH8</accession>
<dbReference type="SMART" id="SM00264">
    <property type="entry name" value="BAG"/>
    <property type="match status" value="1"/>
</dbReference>
<evidence type="ECO:0000259" key="3">
    <source>
        <dbReference type="PROSITE" id="PS51035"/>
    </source>
</evidence>
<dbReference type="GO" id="GO:0050821">
    <property type="term" value="P:protein stabilization"/>
    <property type="evidence" value="ECO:0007669"/>
    <property type="project" value="TreeGrafter"/>
</dbReference>
<dbReference type="PANTHER" id="PTHR12329:SF16">
    <property type="entry name" value="BAG FAMILY MOLECULAR CHAPERONE REGULATOR 1"/>
    <property type="match status" value="1"/>
</dbReference>
<dbReference type="SUPFAM" id="SSF63491">
    <property type="entry name" value="BAG domain"/>
    <property type="match status" value="1"/>
</dbReference>
<feature type="domain" description="BAG" evidence="3">
    <location>
        <begin position="138"/>
        <end position="216"/>
    </location>
</feature>
<gene>
    <name evidence="4" type="ORF">SVIM_LOCUS282476</name>
</gene>
<feature type="domain" description="Ubiquitin-like" evidence="2">
    <location>
        <begin position="45"/>
        <end position="112"/>
    </location>
</feature>
<dbReference type="PROSITE" id="PS51035">
    <property type="entry name" value="BAG"/>
    <property type="match status" value="1"/>
</dbReference>
<evidence type="ECO:0000259" key="2">
    <source>
        <dbReference type="PROSITE" id="PS50053"/>
    </source>
</evidence>
<dbReference type="InterPro" id="IPR039773">
    <property type="entry name" value="BAG_chaperone_regulator"/>
</dbReference>
<reference evidence="4" key="1">
    <citation type="submission" date="2019-03" db="EMBL/GenBank/DDBJ databases">
        <authorList>
            <person name="Mank J."/>
            <person name="Almeida P."/>
        </authorList>
    </citation>
    <scope>NUCLEOTIDE SEQUENCE</scope>
    <source>
        <strain evidence="4">78183</strain>
    </source>
</reference>
<dbReference type="Pfam" id="PF02179">
    <property type="entry name" value="BAG"/>
    <property type="match status" value="1"/>
</dbReference>
<protein>
    <recommendedName>
        <fullName evidence="5">Ubiquitin-like domain-containing protein</fullName>
    </recommendedName>
</protein>
<dbReference type="SUPFAM" id="SSF54236">
    <property type="entry name" value="Ubiquitin-like"/>
    <property type="match status" value="1"/>
</dbReference>
<dbReference type="EMBL" id="CAADRP010001619">
    <property type="protein sequence ID" value="VFU45237.1"/>
    <property type="molecule type" value="Genomic_DNA"/>
</dbReference>
<name>A0A6N2LVH8_SALVM</name>
<evidence type="ECO:0008006" key="5">
    <source>
        <dbReference type="Google" id="ProtNLM"/>
    </source>
</evidence>
<proteinExistence type="predicted"/>
<dbReference type="InterPro" id="IPR036533">
    <property type="entry name" value="BAG_dom_sf"/>
</dbReference>
<organism evidence="4">
    <name type="scientific">Salix viminalis</name>
    <name type="common">Common osier</name>
    <name type="synonym">Basket willow</name>
    <dbReference type="NCBI Taxonomy" id="40686"/>
    <lineage>
        <taxon>Eukaryota</taxon>
        <taxon>Viridiplantae</taxon>
        <taxon>Streptophyta</taxon>
        <taxon>Embryophyta</taxon>
        <taxon>Tracheophyta</taxon>
        <taxon>Spermatophyta</taxon>
        <taxon>Magnoliopsida</taxon>
        <taxon>eudicotyledons</taxon>
        <taxon>Gunneridae</taxon>
        <taxon>Pentapetalae</taxon>
        <taxon>rosids</taxon>
        <taxon>fabids</taxon>
        <taxon>Malpighiales</taxon>
        <taxon>Salicaceae</taxon>
        <taxon>Saliceae</taxon>
        <taxon>Salix</taxon>
    </lineage>
</organism>
<dbReference type="GO" id="GO:0051087">
    <property type="term" value="F:protein-folding chaperone binding"/>
    <property type="evidence" value="ECO:0007669"/>
    <property type="project" value="InterPro"/>
</dbReference>
<dbReference type="PANTHER" id="PTHR12329">
    <property type="entry name" value="BCL2-ASSOCIATED ATHANOGENE"/>
    <property type="match status" value="1"/>
</dbReference>
<dbReference type="GO" id="GO:0005737">
    <property type="term" value="C:cytoplasm"/>
    <property type="evidence" value="ECO:0007669"/>
    <property type="project" value="TreeGrafter"/>
</dbReference>
<dbReference type="Pfam" id="PF00240">
    <property type="entry name" value="ubiquitin"/>
    <property type="match status" value="1"/>
</dbReference>
<dbReference type="Gene3D" id="3.10.20.90">
    <property type="entry name" value="Phosphatidylinositol 3-kinase Catalytic Subunit, Chain A, domain 1"/>
    <property type="match status" value="1"/>
</dbReference>
<evidence type="ECO:0000313" key="4">
    <source>
        <dbReference type="EMBL" id="VFU45237.1"/>
    </source>
</evidence>
<dbReference type="InterPro" id="IPR003103">
    <property type="entry name" value="BAG_domain"/>
</dbReference>
<dbReference type="InterPro" id="IPR029071">
    <property type="entry name" value="Ubiquitin-like_domsf"/>
</dbReference>
<keyword evidence="1" id="KW-0143">Chaperone</keyword>
<dbReference type="AlphaFoldDB" id="A0A6N2LVH8"/>